<dbReference type="PANTHER" id="PTHR45831">
    <property type="entry name" value="LD24721P"/>
    <property type="match status" value="1"/>
</dbReference>
<feature type="repeat" description="TPR" evidence="3">
    <location>
        <begin position="153"/>
        <end position="186"/>
    </location>
</feature>
<dbReference type="GO" id="GO:0060090">
    <property type="term" value="F:molecular adaptor activity"/>
    <property type="evidence" value="ECO:0007669"/>
    <property type="project" value="TreeGrafter"/>
</dbReference>
<keyword evidence="1" id="KW-0677">Repeat</keyword>
<dbReference type="InterPro" id="IPR019734">
    <property type="entry name" value="TPR_rpt"/>
</dbReference>
<dbReference type="EMBL" id="SHAH01000046">
    <property type="protein sequence ID" value="RZO75788.1"/>
    <property type="molecule type" value="Genomic_DNA"/>
</dbReference>
<evidence type="ECO:0000313" key="5">
    <source>
        <dbReference type="Proteomes" id="UP000320404"/>
    </source>
</evidence>
<dbReference type="Pfam" id="PF13432">
    <property type="entry name" value="TPR_16"/>
    <property type="match status" value="1"/>
</dbReference>
<dbReference type="SUPFAM" id="SSF48452">
    <property type="entry name" value="TPR-like"/>
    <property type="match status" value="1"/>
</dbReference>
<evidence type="ECO:0000256" key="1">
    <source>
        <dbReference type="ARBA" id="ARBA00022737"/>
    </source>
</evidence>
<gene>
    <name evidence="4" type="ORF">EVA69_03760</name>
</gene>
<dbReference type="GO" id="GO:0072380">
    <property type="term" value="C:TRC complex"/>
    <property type="evidence" value="ECO:0007669"/>
    <property type="project" value="TreeGrafter"/>
</dbReference>
<evidence type="ECO:0000256" key="3">
    <source>
        <dbReference type="PROSITE-ProRule" id="PRU00339"/>
    </source>
</evidence>
<dbReference type="Gene3D" id="1.25.40.10">
    <property type="entry name" value="Tetratricopeptide repeat domain"/>
    <property type="match status" value="1"/>
</dbReference>
<accession>A0A520RZZ2</accession>
<reference evidence="4 5" key="1">
    <citation type="submission" date="2019-02" db="EMBL/GenBank/DDBJ databases">
        <title>Prokaryotic population dynamics and viral predation in marine succession experiment using metagenomics: the confinement effect.</title>
        <authorList>
            <person name="Haro-Moreno J.M."/>
            <person name="Rodriguez-Valera F."/>
            <person name="Lopez-Perez M."/>
        </authorList>
    </citation>
    <scope>NUCLEOTIDE SEQUENCE [LARGE SCALE GENOMIC DNA]</scope>
    <source>
        <strain evidence="4">MED-G158</strain>
    </source>
</reference>
<dbReference type="InterPro" id="IPR011990">
    <property type="entry name" value="TPR-like_helical_dom_sf"/>
</dbReference>
<dbReference type="PROSITE" id="PS50005">
    <property type="entry name" value="TPR"/>
    <property type="match status" value="2"/>
</dbReference>
<dbReference type="GO" id="GO:0006620">
    <property type="term" value="P:post-translational protein targeting to endoplasmic reticulum membrane"/>
    <property type="evidence" value="ECO:0007669"/>
    <property type="project" value="TreeGrafter"/>
</dbReference>
<sequence length="205" mass="23238">MIIEDRFRAGPNRCSPGACVMRQTTRPFISTLFCFFCLFSTAADQADSRLDALFEQLRLSESPVQIRTTESEIWSIWLTHPNSDVERLMVLGTEAMNRRQFPEALLIFTQIVENFPEFAEGWNKRATLYYLVGNTEASISDIERTLALEPRHFGALSGLGLVYLQQGKLTQAKDAFEKLIAVHPNSPNAQENLRLVNEQIAVNII</sequence>
<feature type="repeat" description="TPR" evidence="3">
    <location>
        <begin position="119"/>
        <end position="152"/>
    </location>
</feature>
<dbReference type="GO" id="GO:0016020">
    <property type="term" value="C:membrane"/>
    <property type="evidence" value="ECO:0007669"/>
    <property type="project" value="TreeGrafter"/>
</dbReference>
<organism evidence="4 5">
    <name type="scientific">OM182 bacterium</name>
    <dbReference type="NCBI Taxonomy" id="2510334"/>
    <lineage>
        <taxon>Bacteria</taxon>
        <taxon>Pseudomonadati</taxon>
        <taxon>Pseudomonadota</taxon>
        <taxon>Gammaproteobacteria</taxon>
        <taxon>OMG group</taxon>
        <taxon>OM182 clade</taxon>
    </lineage>
</organism>
<protein>
    <submittedName>
        <fullName evidence="4">Tetratricopeptide repeat protein</fullName>
    </submittedName>
</protein>
<dbReference type="SMART" id="SM00028">
    <property type="entry name" value="TPR"/>
    <property type="match status" value="3"/>
</dbReference>
<evidence type="ECO:0000256" key="2">
    <source>
        <dbReference type="ARBA" id="ARBA00022803"/>
    </source>
</evidence>
<comment type="caution">
    <text evidence="4">The sequence shown here is derived from an EMBL/GenBank/DDBJ whole genome shotgun (WGS) entry which is preliminary data.</text>
</comment>
<dbReference type="AlphaFoldDB" id="A0A520RZZ2"/>
<dbReference type="PANTHER" id="PTHR45831:SF2">
    <property type="entry name" value="LD24721P"/>
    <property type="match status" value="1"/>
</dbReference>
<name>A0A520RZZ2_9GAMM</name>
<proteinExistence type="predicted"/>
<dbReference type="Proteomes" id="UP000320404">
    <property type="component" value="Unassembled WGS sequence"/>
</dbReference>
<dbReference type="InterPro" id="IPR047150">
    <property type="entry name" value="SGT"/>
</dbReference>
<keyword evidence="2 3" id="KW-0802">TPR repeat</keyword>
<evidence type="ECO:0000313" key="4">
    <source>
        <dbReference type="EMBL" id="RZO75788.1"/>
    </source>
</evidence>